<dbReference type="AlphaFoldDB" id="A0A6A1QDA2"/>
<dbReference type="CDD" id="cd06532">
    <property type="entry name" value="Glyco_transf_25"/>
    <property type="match status" value="1"/>
</dbReference>
<evidence type="ECO:0000256" key="1">
    <source>
        <dbReference type="ARBA" id="ARBA00022676"/>
    </source>
</evidence>
<evidence type="ECO:0000256" key="2">
    <source>
        <dbReference type="ARBA" id="ARBA00022679"/>
    </source>
</evidence>
<evidence type="ECO:0000256" key="6">
    <source>
        <dbReference type="SAM" id="MobiDB-lite"/>
    </source>
</evidence>
<dbReference type="PANTHER" id="PTHR10730">
    <property type="entry name" value="PROCOLLAGEN-LYSINE,2-OXOGLUTARATE 5-DIOXYGENASE/GLYCOSYLTRANSFERASE 25 FAMILY MEMBER"/>
    <property type="match status" value="1"/>
</dbReference>
<dbReference type="OrthoDB" id="47375at2759"/>
<proteinExistence type="predicted"/>
<organism evidence="8 9">
    <name type="scientific">Balaenoptera physalus</name>
    <name type="common">Fin whale</name>
    <name type="synonym">Balaena physalus</name>
    <dbReference type="NCBI Taxonomy" id="9770"/>
    <lineage>
        <taxon>Eukaryota</taxon>
        <taxon>Metazoa</taxon>
        <taxon>Chordata</taxon>
        <taxon>Craniata</taxon>
        <taxon>Vertebrata</taxon>
        <taxon>Euteleostomi</taxon>
        <taxon>Mammalia</taxon>
        <taxon>Eutheria</taxon>
        <taxon>Laurasiatheria</taxon>
        <taxon>Artiodactyla</taxon>
        <taxon>Whippomorpha</taxon>
        <taxon>Cetacea</taxon>
        <taxon>Mysticeti</taxon>
        <taxon>Balaenopteridae</taxon>
        <taxon>Balaenoptera</taxon>
    </lineage>
</organism>
<dbReference type="InterPro" id="IPR002654">
    <property type="entry name" value="Glyco_trans_25"/>
</dbReference>
<dbReference type="Proteomes" id="UP000437017">
    <property type="component" value="Unassembled WGS sequence"/>
</dbReference>
<name>A0A6A1QDA2_BALPH</name>
<dbReference type="Pfam" id="PF01755">
    <property type="entry name" value="Glyco_transf_25"/>
    <property type="match status" value="1"/>
</dbReference>
<feature type="domain" description="Glycosyl transferase family 25" evidence="7">
    <location>
        <begin position="239"/>
        <end position="325"/>
    </location>
</feature>
<evidence type="ECO:0000256" key="4">
    <source>
        <dbReference type="ARBA" id="ARBA00022824"/>
    </source>
</evidence>
<dbReference type="EMBL" id="SGJD01000154">
    <property type="protein sequence ID" value="KAB0406652.1"/>
    <property type="molecule type" value="Genomic_DNA"/>
</dbReference>
<keyword evidence="3" id="KW-0732">Signal</keyword>
<evidence type="ECO:0000259" key="7">
    <source>
        <dbReference type="Pfam" id="PF01755"/>
    </source>
</evidence>
<dbReference type="GO" id="GO:0050211">
    <property type="term" value="F:procollagen galactosyltransferase activity"/>
    <property type="evidence" value="ECO:0007669"/>
    <property type="project" value="TreeGrafter"/>
</dbReference>
<keyword evidence="5" id="KW-0325">Glycoprotein</keyword>
<gene>
    <name evidence="8" type="ORF">E2I00_018658</name>
</gene>
<accession>A0A6A1QDA2</accession>
<evidence type="ECO:0000256" key="5">
    <source>
        <dbReference type="ARBA" id="ARBA00023180"/>
    </source>
</evidence>
<evidence type="ECO:0000313" key="8">
    <source>
        <dbReference type="EMBL" id="KAB0406652.1"/>
    </source>
</evidence>
<keyword evidence="9" id="KW-1185">Reference proteome</keyword>
<feature type="region of interest" description="Disordered" evidence="6">
    <location>
        <begin position="396"/>
        <end position="430"/>
    </location>
</feature>
<keyword evidence="1" id="KW-0328">Glycosyltransferase</keyword>
<dbReference type="InterPro" id="IPR050757">
    <property type="entry name" value="Collagen_mod_GT25"/>
</dbReference>
<keyword evidence="4" id="KW-0256">Endoplasmic reticulum</keyword>
<sequence length="430" mass="49475">MKSLYHSVEWRPAEEPKSYPDEEGPKHWSDSRYEHVMKLRQAALKSARDMWADYILAELSVEEQVASRAARAIPGAPLPRAPASAPAVPSCGLARLTLAAHTDAMSGVLQFVDADNLILNPDTLTLLIAENKTGYYKRTPAYIPIRKRDRRGCFAVPMVHSTFLIDLRKAASRNLAFYPPHPDYTWSFDDIIVFAFSCKQAEVQMYVCNKEVYGFLPVPLRAHSTLQDEAESFMHVQLEVMVKLLKAMNTSQVEALGIQMLPGYQDPYHGRPLTKGELGCFLSHYNIWKEVVDRRLQKSLVFEDDLRFEIFFKRRLMNLMQDVEREGLDWDLMREDGDRAPILHPSYVGRKRMQVEHPEKAVPRVRNLVEADYSYWTLAYTSVVWNNEHVKTDWDRAKSQKMREQQALSREAKNSDVLQSPLDSAARDEL</sequence>
<comment type="caution">
    <text evidence="8">The sequence shown here is derived from an EMBL/GenBank/DDBJ whole genome shotgun (WGS) entry which is preliminary data.</text>
</comment>
<evidence type="ECO:0000256" key="3">
    <source>
        <dbReference type="ARBA" id="ARBA00022729"/>
    </source>
</evidence>
<evidence type="ECO:0000313" key="9">
    <source>
        <dbReference type="Proteomes" id="UP000437017"/>
    </source>
</evidence>
<dbReference type="PANTHER" id="PTHR10730:SF28">
    <property type="entry name" value="PROCOLLAGEN GALACTOSYLTRANSFERASE 1"/>
    <property type="match status" value="1"/>
</dbReference>
<feature type="compositionally biased region" description="Basic and acidic residues" evidence="6">
    <location>
        <begin position="396"/>
        <end position="414"/>
    </location>
</feature>
<protein>
    <recommendedName>
        <fullName evidence="7">Glycosyl transferase family 25 domain-containing protein</fullName>
    </recommendedName>
</protein>
<reference evidence="8 9" key="1">
    <citation type="journal article" date="2019" name="PLoS ONE">
        <title>Genomic analyses reveal an absence of contemporary introgressive admixture between fin whales and blue whales, despite known hybrids.</title>
        <authorList>
            <person name="Westbury M.V."/>
            <person name="Petersen B."/>
            <person name="Lorenzen E.D."/>
        </authorList>
    </citation>
    <scope>NUCLEOTIDE SEQUENCE [LARGE SCALE GENOMIC DNA]</scope>
    <source>
        <strain evidence="8">FinWhale-01</strain>
    </source>
</reference>
<keyword evidence="2" id="KW-0808">Transferase</keyword>